<evidence type="ECO:0000259" key="3">
    <source>
        <dbReference type="PROSITE" id="PS50983"/>
    </source>
</evidence>
<dbReference type="InterPro" id="IPR050902">
    <property type="entry name" value="ABC_Transporter_SBP"/>
</dbReference>
<feature type="domain" description="Fe/B12 periplasmic-binding" evidence="3">
    <location>
        <begin position="104"/>
        <end position="368"/>
    </location>
</feature>
<dbReference type="RefSeq" id="WP_345526467.1">
    <property type="nucleotide sequence ID" value="NZ_BAABKN010000012.1"/>
</dbReference>
<dbReference type="Proteomes" id="UP001499882">
    <property type="component" value="Unassembled WGS sequence"/>
</dbReference>
<proteinExistence type="inferred from homology"/>
<dbReference type="SUPFAM" id="SSF53807">
    <property type="entry name" value="Helical backbone' metal receptor"/>
    <property type="match status" value="1"/>
</dbReference>
<keyword evidence="5" id="KW-1185">Reference proteome</keyword>
<evidence type="ECO:0000313" key="4">
    <source>
        <dbReference type="EMBL" id="GAA4735006.1"/>
    </source>
</evidence>
<name>A0ABP8YQL0_9ACTN</name>
<dbReference type="Gene3D" id="3.40.50.1980">
    <property type="entry name" value="Nitrogenase molybdenum iron protein domain"/>
    <property type="match status" value="2"/>
</dbReference>
<dbReference type="PROSITE" id="PS50983">
    <property type="entry name" value="FE_B12_PBP"/>
    <property type="match status" value="1"/>
</dbReference>
<comment type="similarity">
    <text evidence="1">Belongs to the bacterial solute-binding protein 8 family.</text>
</comment>
<feature type="region of interest" description="Disordered" evidence="2">
    <location>
        <begin position="30"/>
        <end position="59"/>
    </location>
</feature>
<feature type="compositionally biased region" description="Polar residues" evidence="2">
    <location>
        <begin position="31"/>
        <end position="43"/>
    </location>
</feature>
<dbReference type="PROSITE" id="PS51257">
    <property type="entry name" value="PROKAR_LIPOPROTEIN"/>
    <property type="match status" value="1"/>
</dbReference>
<sequence>MRRPSRRLLAGSLGLSLATVVLTACGPVLSSGPSASDEASTSAVPRLSEVTPLDDPRSWQGVVDVNLPDPEIDPVTDDPQPDLPVTVTDAQGTEVKVTDTSRILALDVYGTLSHTVFELGLGDNIVGRDVSSSFPEIADRPLVTHNGHELNAEAILELDPTVVLTDTSLGPWDVVLQLRDAGIPVVVTDSHRGLDNLKSLTQQIADALGLPAEGKALGQRIASAAEATEKEIVEVAPQDVTGKLRTIFLYVRGQAGVYYMFGEGSGADSLIEAAGGYDVSKEIDWKGMRPISDEGLIAAQPDVVLMMRHGLESIDGVDGLLERFPALAQTPAGENERIIAMDDDQVLSFGPRTSDVLNALAVALYAPDAM</sequence>
<evidence type="ECO:0000313" key="5">
    <source>
        <dbReference type="Proteomes" id="UP001499882"/>
    </source>
</evidence>
<dbReference type="Pfam" id="PF01497">
    <property type="entry name" value="Peripla_BP_2"/>
    <property type="match status" value="1"/>
</dbReference>
<dbReference type="EMBL" id="BAABKN010000012">
    <property type="protein sequence ID" value="GAA4735006.1"/>
    <property type="molecule type" value="Genomic_DNA"/>
</dbReference>
<evidence type="ECO:0000256" key="2">
    <source>
        <dbReference type="SAM" id="MobiDB-lite"/>
    </source>
</evidence>
<dbReference type="InterPro" id="IPR002491">
    <property type="entry name" value="ABC_transptr_periplasmic_BD"/>
</dbReference>
<comment type="caution">
    <text evidence="4">The sequence shown here is derived from an EMBL/GenBank/DDBJ whole genome shotgun (WGS) entry which is preliminary data.</text>
</comment>
<dbReference type="PANTHER" id="PTHR30535:SF4">
    <property type="entry name" value="HEMIN-BINDING PERIPLASMIC PROTEIN HMUT"/>
    <property type="match status" value="1"/>
</dbReference>
<dbReference type="PANTHER" id="PTHR30535">
    <property type="entry name" value="VITAMIN B12-BINDING PROTEIN"/>
    <property type="match status" value="1"/>
</dbReference>
<organism evidence="4 5">
    <name type="scientific">Nocardioides endophyticus</name>
    <dbReference type="NCBI Taxonomy" id="1353775"/>
    <lineage>
        <taxon>Bacteria</taxon>
        <taxon>Bacillati</taxon>
        <taxon>Actinomycetota</taxon>
        <taxon>Actinomycetes</taxon>
        <taxon>Propionibacteriales</taxon>
        <taxon>Nocardioidaceae</taxon>
        <taxon>Nocardioides</taxon>
    </lineage>
</organism>
<protein>
    <submittedName>
        <fullName evidence="4">Hemin ABC transporter substrate-binding protein</fullName>
    </submittedName>
</protein>
<gene>
    <name evidence="4" type="ORF">GCM10023350_18420</name>
</gene>
<accession>A0ABP8YQL0</accession>
<evidence type="ECO:0000256" key="1">
    <source>
        <dbReference type="ARBA" id="ARBA00008814"/>
    </source>
</evidence>
<reference evidence="5" key="1">
    <citation type="journal article" date="2019" name="Int. J. Syst. Evol. Microbiol.">
        <title>The Global Catalogue of Microorganisms (GCM) 10K type strain sequencing project: providing services to taxonomists for standard genome sequencing and annotation.</title>
        <authorList>
            <consortium name="The Broad Institute Genomics Platform"/>
            <consortium name="The Broad Institute Genome Sequencing Center for Infectious Disease"/>
            <person name="Wu L."/>
            <person name="Ma J."/>
        </authorList>
    </citation>
    <scope>NUCLEOTIDE SEQUENCE [LARGE SCALE GENOMIC DNA]</scope>
    <source>
        <strain evidence="5">JCM 18532</strain>
    </source>
</reference>